<feature type="region of interest" description="Disordered" evidence="1">
    <location>
        <begin position="607"/>
        <end position="673"/>
    </location>
</feature>
<feature type="transmembrane region" description="Helical" evidence="2">
    <location>
        <begin position="943"/>
        <end position="965"/>
    </location>
</feature>
<dbReference type="InterPro" id="IPR010816">
    <property type="entry name" value="Het-C"/>
</dbReference>
<dbReference type="PANTHER" id="PTHR14905:SF7">
    <property type="entry name" value="VON WILLEBRAND FACTOR A DOMAIN-CONTAINING PROTEIN 7"/>
    <property type="match status" value="1"/>
</dbReference>
<reference evidence="3" key="1">
    <citation type="submission" date="2021-10" db="EMBL/GenBank/DDBJ databases">
        <title>De novo Genome Assembly of Clathrus columnatus (Basidiomycota, Fungi) Using Illumina and Nanopore Sequence Data.</title>
        <authorList>
            <person name="Ogiso-Tanaka E."/>
            <person name="Itagaki H."/>
            <person name="Hosoya T."/>
            <person name="Hosaka K."/>
        </authorList>
    </citation>
    <scope>NUCLEOTIDE SEQUENCE</scope>
    <source>
        <strain evidence="3">MO-923</strain>
    </source>
</reference>
<feature type="region of interest" description="Disordered" evidence="1">
    <location>
        <begin position="705"/>
        <end position="766"/>
    </location>
</feature>
<feature type="compositionally biased region" description="Polar residues" evidence="1">
    <location>
        <begin position="711"/>
        <end position="720"/>
    </location>
</feature>
<keyword evidence="2" id="KW-0472">Membrane</keyword>
<feature type="transmembrane region" description="Helical" evidence="2">
    <location>
        <begin position="910"/>
        <end position="931"/>
    </location>
</feature>
<evidence type="ECO:0000256" key="1">
    <source>
        <dbReference type="SAM" id="MobiDB-lite"/>
    </source>
</evidence>
<accession>A0AAV5ADF2</accession>
<keyword evidence="2" id="KW-1133">Transmembrane helix</keyword>
<evidence type="ECO:0000256" key="2">
    <source>
        <dbReference type="SAM" id="Phobius"/>
    </source>
</evidence>
<dbReference type="EMBL" id="BPWL01000004">
    <property type="protein sequence ID" value="GJJ09955.1"/>
    <property type="molecule type" value="Genomic_DNA"/>
</dbReference>
<feature type="transmembrane region" description="Helical" evidence="2">
    <location>
        <begin position="132"/>
        <end position="149"/>
    </location>
</feature>
<organism evidence="3 4">
    <name type="scientific">Clathrus columnatus</name>
    <dbReference type="NCBI Taxonomy" id="1419009"/>
    <lineage>
        <taxon>Eukaryota</taxon>
        <taxon>Fungi</taxon>
        <taxon>Dikarya</taxon>
        <taxon>Basidiomycota</taxon>
        <taxon>Agaricomycotina</taxon>
        <taxon>Agaricomycetes</taxon>
        <taxon>Phallomycetidae</taxon>
        <taxon>Phallales</taxon>
        <taxon>Clathraceae</taxon>
        <taxon>Clathrus</taxon>
    </lineage>
</organism>
<feature type="transmembrane region" description="Helical" evidence="2">
    <location>
        <begin position="1047"/>
        <end position="1065"/>
    </location>
</feature>
<dbReference type="AlphaFoldDB" id="A0AAV5ADF2"/>
<sequence>MSRSPLVHSPFFVYLTFIAKAFIISVTLSHTIFKPVAAFGAGNIPNFAYLNDKAFRHGDVEEILTTLVKNTHLGGSAGLWGILIAILSLGRITGGAKFNHMDAKRIYFGNWLRDYSQALDIGGLKLFTASNLRIIISVIGFMTFGFATVEFEITPERLGVYNPVEHIDNPKGYGEEEGGGGDARHYHPDLRPPVDPRELEINLNNGMKNYIATEGESWDTSTAHIRRTLLECIRLGRRSGMKEGLVQFEAFRLLGSALHTLEDLTAHSNWCELALRRMGYEGVFCHVGEAVLVDTPLGPAPPLVTGTFGSTDFIHSVLGEGMDRLAEASMSNLATKMNESKEQTEIHIPILHDLLSEFIHSKQSHNEKIEEAESMKSQAFDFDMSNITTEEVQDFIWRIFAWRDSVYKDILKTIAIIPGLSALFERLSEALNAFIYSLLDPILQDIIAHLQSHSEEVINTHEQFQVFDDPNASDPSHSVLAKDHFALILNEPAGKVARVIVEHTVTLVVKAWCEERINPEETVDKILETIHHPFFATSNSQVQDKMMECMHTWFTSLAPEDAQKVLEGLTKEGIRTGMNKRFATREELEMHEEAYKHEQELLRQARMAPPPRSLTPPPRQDTSPSSRKPVSRKKNERQRPEVIYKPRPREPSYDRFDSYQHSYSADSEEEDYIDRRRQKLPSRRATAADSDDEFWKDPYAFAAARNHKRSSTQPDIQIRSSSKRKGDTSRKVSSSQGKGKGKGKEPEFQPPPPPPSYPEIYPDPLLHDMQSGFQKAWENRSNLNNNNNRRLKKSSADQALLFPTQSHSQVRFATRKRSMSFGGRPQTPPDSLGGDYDDHDRDRDNQFQQPEILEEPVNPKGAVYQRYDSVRAQAQRAGGGSPPLFSSRSQILSKMWCDNCCLLFPLRAGAIAWGLIIAILNIAGGIILFKYGEFFFFSFNAEWNIMGALAMLVAALAFINIVALSNRSYVFARVCNFAWPFVLILSAIRDILIIVELQRGKNDIITECQNGGLLFSGSPAQPPAGTISPDPPATLPNIFCSRGFNSLNTAFIAFIVIDLILQIYMTFLNWRFVKRIQHYTALPGPLYGGYYKA</sequence>
<keyword evidence="2" id="KW-0812">Transmembrane</keyword>
<feature type="compositionally biased region" description="Pro residues" evidence="1">
    <location>
        <begin position="748"/>
        <end position="757"/>
    </location>
</feature>
<feature type="region of interest" description="Disordered" evidence="1">
    <location>
        <begin position="795"/>
        <end position="843"/>
    </location>
</feature>
<dbReference type="PANTHER" id="PTHR14905">
    <property type="entry name" value="NG37"/>
    <property type="match status" value="1"/>
</dbReference>
<feature type="transmembrane region" description="Helical" evidence="2">
    <location>
        <begin position="77"/>
        <end position="96"/>
    </location>
</feature>
<dbReference type="Proteomes" id="UP001050691">
    <property type="component" value="Unassembled WGS sequence"/>
</dbReference>
<comment type="caution">
    <text evidence="3">The sequence shown here is derived from an EMBL/GenBank/DDBJ whole genome shotgun (WGS) entry which is preliminary data.</text>
</comment>
<evidence type="ECO:0000313" key="3">
    <source>
        <dbReference type="EMBL" id="GJJ09955.1"/>
    </source>
</evidence>
<gene>
    <name evidence="3" type="ORF">Clacol_004179</name>
</gene>
<name>A0AAV5ADF2_9AGAM</name>
<feature type="transmembrane region" description="Helical" evidence="2">
    <location>
        <begin position="12"/>
        <end position="33"/>
    </location>
</feature>
<evidence type="ECO:0000313" key="4">
    <source>
        <dbReference type="Proteomes" id="UP001050691"/>
    </source>
</evidence>
<dbReference type="Pfam" id="PF07217">
    <property type="entry name" value="Het-C"/>
    <property type="match status" value="1"/>
</dbReference>
<dbReference type="InterPro" id="IPR052577">
    <property type="entry name" value="VWA7"/>
</dbReference>
<protein>
    <submittedName>
        <fullName evidence="3">Uncharacterized protein</fullName>
    </submittedName>
</protein>
<feature type="compositionally biased region" description="Basic and acidic residues" evidence="1">
    <location>
        <begin position="637"/>
        <end position="658"/>
    </location>
</feature>
<proteinExistence type="predicted"/>
<keyword evidence="4" id="KW-1185">Reference proteome</keyword>
<feature type="compositionally biased region" description="Pro residues" evidence="1">
    <location>
        <begin position="608"/>
        <end position="619"/>
    </location>
</feature>